<dbReference type="RefSeq" id="YP_004769554.1">
    <property type="nucleotide sequence ID" value="NC_015884.1"/>
</dbReference>
<evidence type="ECO:0000313" key="1">
    <source>
        <dbReference type="EMBL" id="AAC18128.1"/>
    </source>
</evidence>
<keyword evidence="2" id="KW-1185">Reference proteome</keyword>
<organism evidence="1 2">
    <name type="scientific">Baboon orthoreovirus</name>
    <dbReference type="NCBI Taxonomy" id="75888"/>
    <lineage>
        <taxon>Viruses</taxon>
        <taxon>Riboviria</taxon>
        <taxon>Orthornavirae</taxon>
        <taxon>Duplornaviricota</taxon>
        <taxon>Resentoviricetes</taxon>
        <taxon>Reovirales</taxon>
        <taxon>Spinareoviridae</taxon>
        <taxon>Orthoreovirus</taxon>
        <taxon>Orthoreovirus papionis</taxon>
    </lineage>
</organism>
<dbReference type="InterPro" id="IPR023634">
    <property type="entry name" value="Reovirus_capsid_sigma-3_dom_sf"/>
</dbReference>
<dbReference type="GeneID" id="11039977"/>
<dbReference type="Gene3D" id="3.90.1630.10">
    <property type="entry name" value="Outer-capsid protein sigma 3, small lobe"/>
    <property type="match status" value="1"/>
</dbReference>
<reference evidence="1 2" key="1">
    <citation type="journal article" date="1999" name="Virology">
        <title>Extensive sequence divergence and phylogenetic relationships between the fusogenic and nonfusogenic orthoreoviruses: a species proposal.</title>
        <authorList>
            <person name="Duncan R."/>
        </authorList>
    </citation>
    <scope>NUCLEOTIDE SEQUENCE [LARGE SCALE GENOMIC DNA]</scope>
</reference>
<dbReference type="Pfam" id="PF00979">
    <property type="entry name" value="Reovirus_cap"/>
    <property type="match status" value="1"/>
</dbReference>
<dbReference type="OrthoDB" id="16617at10239"/>
<dbReference type="EMBL" id="AF059723">
    <property type="protein sequence ID" value="AAC18128.1"/>
    <property type="molecule type" value="Genomic_RNA"/>
</dbReference>
<protein>
    <submittedName>
        <fullName evidence="1">Major outer capsid protein sigma 2</fullName>
    </submittedName>
</protein>
<dbReference type="KEGG" id="vg:11039977"/>
<dbReference type="InterPro" id="IPR000153">
    <property type="entry name" value="Reo_capsid_sigma3"/>
</dbReference>
<evidence type="ECO:0000313" key="2">
    <source>
        <dbReference type="Proteomes" id="UP000118514"/>
    </source>
</evidence>
<proteinExistence type="predicted"/>
<dbReference type="GO" id="GO:0019058">
    <property type="term" value="P:viral life cycle"/>
    <property type="evidence" value="ECO:0007669"/>
    <property type="project" value="InterPro"/>
</dbReference>
<dbReference type="GO" id="GO:0005198">
    <property type="term" value="F:structural molecule activity"/>
    <property type="evidence" value="ECO:0007669"/>
    <property type="project" value="InterPro"/>
</dbReference>
<sequence>MEVPLVHAHSVLEGLSSALHDVIPAYSSTYGWLGDEFAYPDVVKLGNAYVCTRCCGVLHYGEMHGGNPFIRHICKQTHSYDTSPICDLYKLSRITRRIYDAHVNILTWIANNIITDKTNENSATTPGLEIGSEIPDGYKHKSRLTDGKNFVELPLPSFPYASTSEHQYGTQVWNERFEQFFVQRELVSPRRKIRTLLRFFINVLSDEKRYYPVFIPGGEGVPKWSFDTNLYEFGLKRVNQPMPSMIPQLFNVRGTSPGNDTFFSEHHGDIKKYLLGTDLIVAPLAGNVPLIIGPLDDRYSRPMPYVRPETQKALCNNLLVRITKGWSQDHVQYTCPMGVIATEKWFSSVLPRTLYLPPMKRLMKQTDESKYSLLVRGKWEEIKASWDVQNKETSSS</sequence>
<accession>O72465</accession>
<reference evidence="2" key="2">
    <citation type="journal article" date="2011" name="J. Virol.">
        <title>Virion structure of baboon reovirus, a fusogenic orthoreovirus that lacks an adhesion fiber.</title>
        <authorList>
            <person name="Yan X."/>
            <person name="Parent K.N."/>
            <person name="Goodman R.P."/>
            <person name="Tang J."/>
            <person name="Shou J."/>
            <person name="Nibert M.L."/>
            <person name="Duncan R."/>
            <person name="Baker T.S."/>
        </authorList>
    </citation>
    <scope>NUCLEOTIDE SEQUENCE [LARGE SCALE GENOMIC DNA]</scope>
</reference>
<dbReference type="Proteomes" id="UP000118514">
    <property type="component" value="Genome"/>
</dbReference>
<name>O72465_9REOV</name>
<dbReference type="SUPFAM" id="SSF64465">
    <property type="entry name" value="Outer capsid protein sigma 3"/>
    <property type="match status" value="1"/>
</dbReference>